<reference evidence="2" key="1">
    <citation type="submission" date="2018-03" db="EMBL/GenBank/DDBJ databases">
        <title>New taxa in the Lactobacillus gasseri group.</title>
        <authorList>
            <person name="Tanizawa Y."/>
            <person name="Tohno M."/>
            <person name="Endo A."/>
            <person name="Arita M."/>
        </authorList>
    </citation>
    <scope>NUCLEOTIDE SEQUENCE [LARGE SCALE GENOMIC DNA]</scope>
    <source>
        <strain evidence="2">DSM 24759</strain>
    </source>
</reference>
<evidence type="ECO:0000313" key="1">
    <source>
        <dbReference type="EMBL" id="GBG05005.1"/>
    </source>
</evidence>
<protein>
    <recommendedName>
        <fullName evidence="3">dTDP-4-dehydrorhamnose reductase</fullName>
    </recommendedName>
</protein>
<gene>
    <name evidence="1" type="ORF">LrDSM24759_09190</name>
</gene>
<organism evidence="1 2">
    <name type="scientific">Lactobacillus rodentium</name>
    <dbReference type="NCBI Taxonomy" id="947835"/>
    <lineage>
        <taxon>Bacteria</taxon>
        <taxon>Bacillati</taxon>
        <taxon>Bacillota</taxon>
        <taxon>Bacilli</taxon>
        <taxon>Lactobacillales</taxon>
        <taxon>Lactobacillaceae</taxon>
        <taxon>Lactobacillus</taxon>
    </lineage>
</organism>
<evidence type="ECO:0000313" key="2">
    <source>
        <dbReference type="Proteomes" id="UP000257317"/>
    </source>
</evidence>
<keyword evidence="2" id="KW-1185">Reference proteome</keyword>
<dbReference type="EMBL" id="BFBY01000006">
    <property type="protein sequence ID" value="GBG05005.1"/>
    <property type="molecule type" value="Genomic_DNA"/>
</dbReference>
<accession>A0A2Z6TDJ7</accession>
<evidence type="ECO:0008006" key="3">
    <source>
        <dbReference type="Google" id="ProtNLM"/>
    </source>
</evidence>
<sequence length="50" mass="5864">MSIVDRPFNSRLDKSKLTENGFKQLPTWPDAIARYLEILKDQGFFDEFGK</sequence>
<comment type="caution">
    <text evidence="1">The sequence shown here is derived from an EMBL/GenBank/DDBJ whole genome shotgun (WGS) entry which is preliminary data.</text>
</comment>
<dbReference type="Proteomes" id="UP000257317">
    <property type="component" value="Unassembled WGS sequence"/>
</dbReference>
<dbReference type="OrthoDB" id="9803892at2"/>
<dbReference type="RefSeq" id="WP_157964241.1">
    <property type="nucleotide sequence ID" value="NZ_BFBY01000006.1"/>
</dbReference>
<name>A0A2Z6TDJ7_9LACO</name>
<dbReference type="AlphaFoldDB" id="A0A2Z6TDJ7"/>
<proteinExistence type="predicted"/>